<feature type="region of interest" description="Disordered" evidence="1">
    <location>
        <begin position="859"/>
        <end position="941"/>
    </location>
</feature>
<accession>A0ABR4BJV5</accession>
<feature type="compositionally biased region" description="Basic and acidic residues" evidence="1">
    <location>
        <begin position="444"/>
        <end position="456"/>
    </location>
</feature>
<reference evidence="2 3" key="1">
    <citation type="submission" date="2024-09" db="EMBL/GenBank/DDBJ databases">
        <title>Rethinking Asexuality: The Enigmatic Case of Functional Sexual Genes in Lepraria (Stereocaulaceae).</title>
        <authorList>
            <person name="Doellman M."/>
            <person name="Sun Y."/>
            <person name="Barcenas-Pena A."/>
            <person name="Lumbsch H.T."/>
            <person name="Grewe F."/>
        </authorList>
    </citation>
    <scope>NUCLEOTIDE SEQUENCE [LARGE SCALE GENOMIC DNA]</scope>
    <source>
        <strain evidence="2 3">Grewe 0041</strain>
    </source>
</reference>
<evidence type="ECO:0000313" key="3">
    <source>
        <dbReference type="Proteomes" id="UP001590951"/>
    </source>
</evidence>
<evidence type="ECO:0000256" key="1">
    <source>
        <dbReference type="SAM" id="MobiDB-lite"/>
    </source>
</evidence>
<feature type="compositionally biased region" description="Low complexity" evidence="1">
    <location>
        <begin position="368"/>
        <end position="381"/>
    </location>
</feature>
<feature type="region of interest" description="Disordered" evidence="1">
    <location>
        <begin position="241"/>
        <end position="318"/>
    </location>
</feature>
<proteinExistence type="predicted"/>
<feature type="compositionally biased region" description="Low complexity" evidence="1">
    <location>
        <begin position="969"/>
        <end position="982"/>
    </location>
</feature>
<evidence type="ECO:0008006" key="4">
    <source>
        <dbReference type="Google" id="ProtNLM"/>
    </source>
</evidence>
<feature type="compositionally biased region" description="Acidic residues" evidence="1">
    <location>
        <begin position="877"/>
        <end position="887"/>
    </location>
</feature>
<feature type="region of interest" description="Disordered" evidence="1">
    <location>
        <begin position="957"/>
        <end position="1021"/>
    </location>
</feature>
<feature type="region of interest" description="Disordered" evidence="1">
    <location>
        <begin position="533"/>
        <end position="611"/>
    </location>
</feature>
<feature type="region of interest" description="Disordered" evidence="1">
    <location>
        <begin position="423"/>
        <end position="456"/>
    </location>
</feature>
<feature type="region of interest" description="Disordered" evidence="1">
    <location>
        <begin position="625"/>
        <end position="662"/>
    </location>
</feature>
<dbReference type="InterPro" id="IPR018554">
    <property type="entry name" value="FRQ"/>
</dbReference>
<comment type="caution">
    <text evidence="2">The sequence shown here is derived from an EMBL/GenBank/DDBJ whole genome shotgun (WGS) entry which is preliminary data.</text>
</comment>
<organism evidence="2 3">
    <name type="scientific">Lepraria finkii</name>
    <dbReference type="NCBI Taxonomy" id="1340010"/>
    <lineage>
        <taxon>Eukaryota</taxon>
        <taxon>Fungi</taxon>
        <taxon>Dikarya</taxon>
        <taxon>Ascomycota</taxon>
        <taxon>Pezizomycotina</taxon>
        <taxon>Lecanoromycetes</taxon>
        <taxon>OSLEUM clade</taxon>
        <taxon>Lecanoromycetidae</taxon>
        <taxon>Lecanorales</taxon>
        <taxon>Lecanorineae</taxon>
        <taxon>Stereocaulaceae</taxon>
        <taxon>Lepraria</taxon>
    </lineage>
</organism>
<gene>
    <name evidence="2" type="ORF">ABVK25_002076</name>
</gene>
<evidence type="ECO:0000313" key="2">
    <source>
        <dbReference type="EMBL" id="KAL2057692.1"/>
    </source>
</evidence>
<feature type="compositionally biased region" description="Low complexity" evidence="1">
    <location>
        <begin position="928"/>
        <end position="941"/>
    </location>
</feature>
<dbReference type="Proteomes" id="UP001590951">
    <property type="component" value="Unassembled WGS sequence"/>
</dbReference>
<sequence length="1021" mass="112283">MPSMLLEQCSEIQPAIHDRPILSSSPAAQKRVPGAIHLQHPSKRLKAGQHHYTGISNLSSPISKHIQTREQKDAGVTALLSPLITSGRPSSMRGDPVGRFKAEKWFDETNKDASGMRDVPFLDDDPPFYINRQPSSDVGSACAVRCDGSPINLSNLGPSTAPTRSLLARMESSENNSEDFRSVIDDLTIQNNKLKRKLKKYEKLHCSHLQDEKLFEVRVHSLTAHRKRELEETLRSFASIIDKDSPPRPLVQPTGLQHLAPADPPALHKPSSSSTSNSKPIDSAYASMSGQTGMSQSQMQDQNKPDVRGHTPHIKQQKVKSYLHDIPETLMPKHSMAMSDRSKSKIVVKRLEQIFTGKGAASRRHNQSHQQQEVSQSAAQADRTRLKARGRPTTREGIREARILHDDTHLHVDSMSEANLAAQISRSSNDGEDSTRNTQASRDTSPEQRPTRPLDLDLHRAQVPSDNIDYIRHLGLAAHADQTSKDDEWVYLNLLISMAQLHTLNVTPEFIRHAIADVSSQFELSADGTKIRWQGGTEGTRMSSDSEESEGVAKWKSTETSHSASKQGSFADLSEVQEPNSALPNLVSESSAVPEAGAKRRPVTFGQHNDGGRFHYKPLFFHTAPSEEDEDDSVPPTENSSTDWRENATGLISGLNSGSHGLRETEARLRKKNQGNGPIIFYNKARFCTDLSGDPSGAMIDEDTYQRFTQDPVGVSPATPSEYGDEPTDLSIVDREELMELDLKSSQTTRSALDLEDLKSSISDCASLPGPMDMEVSGLGGIQPEDNFVIRVQMRHGGITTTRGSCKSSPFLSLREQIHRMLHRLPQRNLDVFREENQDIPRSQPPPPFKTEIISAVKRNLPPSSLPPPSYNFSPSDYDDDEYEDDRNDINPYDNPCFASPRHSGGVVLEPRPTDFFIGTSSEESKESSYTSASSGSDSDSSIDLLAHARVLDPDTIAAREREFDDNGPLPSAKPLASSSSAVTADGASRHAIQKPIGSGESDVDSMSVDGIGLSELGKST</sequence>
<feature type="region of interest" description="Disordered" evidence="1">
    <location>
        <begin position="358"/>
        <end position="398"/>
    </location>
</feature>
<feature type="compositionally biased region" description="Polar residues" evidence="1">
    <location>
        <begin position="577"/>
        <end position="591"/>
    </location>
</feature>
<name>A0ABR4BJV5_9LECA</name>
<protein>
    <recommendedName>
        <fullName evidence="4">Frequency clock protein</fullName>
    </recommendedName>
</protein>
<dbReference type="Pfam" id="PF09421">
    <property type="entry name" value="FRQ"/>
    <property type="match status" value="1"/>
</dbReference>
<keyword evidence="3" id="KW-1185">Reference proteome</keyword>
<dbReference type="EMBL" id="JBHFEH010000004">
    <property type="protein sequence ID" value="KAL2057692.1"/>
    <property type="molecule type" value="Genomic_DNA"/>
</dbReference>
<feature type="compositionally biased region" description="Low complexity" evidence="1">
    <location>
        <begin position="287"/>
        <end position="300"/>
    </location>
</feature>